<feature type="short sequence motif" description="GXSXG" evidence="4">
    <location>
        <begin position="40"/>
        <end position="44"/>
    </location>
</feature>
<dbReference type="InterPro" id="IPR016035">
    <property type="entry name" value="Acyl_Trfase/lysoPLipase"/>
</dbReference>
<protein>
    <submittedName>
        <fullName evidence="7">Patatin-like phospholipase family protein</fullName>
    </submittedName>
</protein>
<evidence type="ECO:0000256" key="2">
    <source>
        <dbReference type="ARBA" id="ARBA00022963"/>
    </source>
</evidence>
<sequence>MARPSRVALALGSGGARGYAHIGVIAELEARGFEIVTVAGSSMGALVGGLYCAGKLDDYVDWISGLSQLDVVRLLDVSLSKPGVIGAERILLRVREILGDTAIEDLPIPFTAVATDLNAGRAVWFGRGNLADALRASIAIPGVISPHEFGGRLLADGGILDPLPVAPTSTVPSDVTIGVVLGSDGGPEAGAVHQPKSKGLLRRNVAPILDNEFVRSMRDRLGSEMPPGEVGHDTEPAPDTTEVPETGDVAGAAAAQAGGAVAVDTAAVRASGALAETSGEPNRMGRVEVLSRSLDIMQEALTRYQVAGYPPDVLIRVPRRTVRTLDFHKASEMIELGRALTAKALDDLPEMP</sequence>
<feature type="active site" description="Proton acceptor" evidence="4">
    <location>
        <position position="156"/>
    </location>
</feature>
<dbReference type="EMBL" id="CP059491">
    <property type="protein sequence ID" value="QMT02903.1"/>
    <property type="molecule type" value="Genomic_DNA"/>
</dbReference>
<keyword evidence="8" id="KW-1185">Reference proteome</keyword>
<evidence type="ECO:0000256" key="1">
    <source>
        <dbReference type="ARBA" id="ARBA00022801"/>
    </source>
</evidence>
<evidence type="ECO:0000313" key="8">
    <source>
        <dbReference type="Proteomes" id="UP000515663"/>
    </source>
</evidence>
<dbReference type="KEGG" id="gji:H1R19_07205"/>
<feature type="region of interest" description="Disordered" evidence="5">
    <location>
        <begin position="221"/>
        <end position="242"/>
    </location>
</feature>
<evidence type="ECO:0000313" key="7">
    <source>
        <dbReference type="EMBL" id="QMT02903.1"/>
    </source>
</evidence>
<keyword evidence="3 4" id="KW-0443">Lipid metabolism</keyword>
<dbReference type="GO" id="GO:0016042">
    <property type="term" value="P:lipid catabolic process"/>
    <property type="evidence" value="ECO:0007669"/>
    <property type="project" value="UniProtKB-UniRule"/>
</dbReference>
<organism evidence="7 8">
    <name type="scientific">Gordonia jinghuaiqii</name>
    <dbReference type="NCBI Taxonomy" id="2758710"/>
    <lineage>
        <taxon>Bacteria</taxon>
        <taxon>Bacillati</taxon>
        <taxon>Actinomycetota</taxon>
        <taxon>Actinomycetes</taxon>
        <taxon>Mycobacteriales</taxon>
        <taxon>Gordoniaceae</taxon>
        <taxon>Gordonia</taxon>
    </lineage>
</organism>
<dbReference type="InterPro" id="IPR050301">
    <property type="entry name" value="NTE"/>
</dbReference>
<evidence type="ECO:0000259" key="6">
    <source>
        <dbReference type="PROSITE" id="PS51635"/>
    </source>
</evidence>
<dbReference type="PROSITE" id="PS51635">
    <property type="entry name" value="PNPLA"/>
    <property type="match status" value="1"/>
</dbReference>
<dbReference type="InterPro" id="IPR002641">
    <property type="entry name" value="PNPLA_dom"/>
</dbReference>
<keyword evidence="2 4" id="KW-0442">Lipid degradation</keyword>
<name>A0A7D7LTA9_9ACTN</name>
<dbReference type="RefSeq" id="WP_188329964.1">
    <property type="nucleotide sequence ID" value="NZ_CP059491.1"/>
</dbReference>
<feature type="short sequence motif" description="DGA/G" evidence="4">
    <location>
        <begin position="156"/>
        <end position="158"/>
    </location>
</feature>
<dbReference type="GO" id="GO:0016787">
    <property type="term" value="F:hydrolase activity"/>
    <property type="evidence" value="ECO:0007669"/>
    <property type="project" value="UniProtKB-UniRule"/>
</dbReference>
<dbReference type="PANTHER" id="PTHR14226">
    <property type="entry name" value="NEUROPATHY TARGET ESTERASE/SWISS CHEESE D.MELANOGASTER"/>
    <property type="match status" value="1"/>
</dbReference>
<feature type="active site" description="Nucleophile" evidence="4">
    <location>
        <position position="42"/>
    </location>
</feature>
<dbReference type="PANTHER" id="PTHR14226:SF76">
    <property type="entry name" value="NTE FAMILY PROTEIN RSSA"/>
    <property type="match status" value="1"/>
</dbReference>
<gene>
    <name evidence="7" type="ORF">H1R19_07205</name>
</gene>
<dbReference type="Pfam" id="PF01734">
    <property type="entry name" value="Patatin"/>
    <property type="match status" value="1"/>
</dbReference>
<evidence type="ECO:0000256" key="4">
    <source>
        <dbReference type="PROSITE-ProRule" id="PRU01161"/>
    </source>
</evidence>
<dbReference type="SUPFAM" id="SSF52151">
    <property type="entry name" value="FabD/lysophospholipase-like"/>
    <property type="match status" value="1"/>
</dbReference>
<dbReference type="AlphaFoldDB" id="A0A7D7LTA9"/>
<dbReference type="Gene3D" id="3.40.1090.10">
    <property type="entry name" value="Cytosolic phospholipase A2 catalytic domain"/>
    <property type="match status" value="2"/>
</dbReference>
<reference evidence="8" key="1">
    <citation type="submission" date="2020-07" db="EMBL/GenBank/DDBJ databases">
        <title>novel species isolated from the respiratory tract of Marmot.</title>
        <authorList>
            <person name="Zhang G."/>
        </authorList>
    </citation>
    <scope>NUCLEOTIDE SEQUENCE [LARGE SCALE GENOMIC DNA]</scope>
    <source>
        <strain evidence="8">686</strain>
    </source>
</reference>
<dbReference type="Proteomes" id="UP000515663">
    <property type="component" value="Chromosome"/>
</dbReference>
<evidence type="ECO:0000256" key="3">
    <source>
        <dbReference type="ARBA" id="ARBA00023098"/>
    </source>
</evidence>
<comment type="caution">
    <text evidence="4">Lacks conserved residue(s) required for the propagation of feature annotation.</text>
</comment>
<feature type="domain" description="PNPLA" evidence="6">
    <location>
        <begin position="9"/>
        <end position="169"/>
    </location>
</feature>
<accession>A0A7D7LTA9</accession>
<keyword evidence="1 4" id="KW-0378">Hydrolase</keyword>
<evidence type="ECO:0000256" key="5">
    <source>
        <dbReference type="SAM" id="MobiDB-lite"/>
    </source>
</evidence>
<proteinExistence type="predicted"/>